<accession>A0A1I2F515</accession>
<evidence type="ECO:0000313" key="10">
    <source>
        <dbReference type="Proteomes" id="UP000183129"/>
    </source>
</evidence>
<dbReference type="PANTHER" id="PTHR30572:SF18">
    <property type="entry name" value="ABC-TYPE MACROLIDE FAMILY EXPORT SYSTEM PERMEASE COMPONENT 2"/>
    <property type="match status" value="1"/>
</dbReference>
<keyword evidence="9" id="KW-0449">Lipoprotein</keyword>
<feature type="transmembrane region" description="Helical" evidence="6">
    <location>
        <begin position="35"/>
        <end position="56"/>
    </location>
</feature>
<evidence type="ECO:0000313" key="9">
    <source>
        <dbReference type="EMBL" id="SFE99726.1"/>
    </source>
</evidence>
<dbReference type="Pfam" id="PF02687">
    <property type="entry name" value="FtsX"/>
    <property type="match status" value="2"/>
</dbReference>
<dbReference type="InterPro" id="IPR050250">
    <property type="entry name" value="Macrolide_Exporter_MacB"/>
</dbReference>
<feature type="transmembrane region" description="Helical" evidence="6">
    <location>
        <begin position="735"/>
        <end position="754"/>
    </location>
</feature>
<evidence type="ECO:0000256" key="5">
    <source>
        <dbReference type="ARBA" id="ARBA00023136"/>
    </source>
</evidence>
<evidence type="ECO:0000256" key="4">
    <source>
        <dbReference type="ARBA" id="ARBA00022989"/>
    </source>
</evidence>
<proteinExistence type="predicted"/>
<organism evidence="9 10">
    <name type="scientific">Pedobacter antarcticus</name>
    <dbReference type="NCBI Taxonomy" id="34086"/>
    <lineage>
        <taxon>Bacteria</taxon>
        <taxon>Pseudomonadati</taxon>
        <taxon>Bacteroidota</taxon>
        <taxon>Sphingobacteriia</taxon>
        <taxon>Sphingobacteriales</taxon>
        <taxon>Sphingobacteriaceae</taxon>
        <taxon>Pedobacter</taxon>
    </lineage>
</organism>
<evidence type="ECO:0000259" key="7">
    <source>
        <dbReference type="Pfam" id="PF02687"/>
    </source>
</evidence>
<evidence type="ECO:0000256" key="6">
    <source>
        <dbReference type="SAM" id="Phobius"/>
    </source>
</evidence>
<reference evidence="9 10" key="1">
    <citation type="submission" date="2016-10" db="EMBL/GenBank/DDBJ databases">
        <authorList>
            <person name="de Groot N.N."/>
        </authorList>
    </citation>
    <scope>NUCLEOTIDE SEQUENCE [LARGE SCALE GENOMIC DNA]</scope>
    <source>
        <strain evidence="9 10">ATCC 51969</strain>
    </source>
</reference>
<gene>
    <name evidence="9" type="ORF">SAMN03003324_02010</name>
</gene>
<dbReference type="InterPro" id="IPR025857">
    <property type="entry name" value="MacB_PCD"/>
</dbReference>
<feature type="transmembrane region" description="Helical" evidence="6">
    <location>
        <begin position="441"/>
        <end position="460"/>
    </location>
</feature>
<keyword evidence="4 6" id="KW-1133">Transmembrane helix</keyword>
<dbReference type="Proteomes" id="UP000183129">
    <property type="component" value="Unassembled WGS sequence"/>
</dbReference>
<feature type="domain" description="MacB-like periplasmic core" evidence="8">
    <location>
        <begin position="36"/>
        <end position="260"/>
    </location>
</feature>
<dbReference type="GO" id="GO:0022857">
    <property type="term" value="F:transmembrane transporter activity"/>
    <property type="evidence" value="ECO:0007669"/>
    <property type="project" value="TreeGrafter"/>
</dbReference>
<feature type="transmembrane region" description="Helical" evidence="6">
    <location>
        <begin position="769"/>
        <end position="787"/>
    </location>
</feature>
<dbReference type="InterPro" id="IPR003838">
    <property type="entry name" value="ABC3_permease_C"/>
</dbReference>
<feature type="transmembrane region" description="Helical" evidence="6">
    <location>
        <begin position="302"/>
        <end position="322"/>
    </location>
</feature>
<keyword evidence="2" id="KW-1003">Cell membrane</keyword>
<evidence type="ECO:0000256" key="1">
    <source>
        <dbReference type="ARBA" id="ARBA00004651"/>
    </source>
</evidence>
<sequence>MALTSLKKNENKIQIMLQHYLLLIYRNFKKHKNSFFINLIGLTAGLTCTLLISLWVTDEVNMDKFHVNGTQLYQVMENEQITSGVNTTDQTAGILGETLLAEMPEVQDAVAVSPQYWIAQSKLLTETNNSIKGDGLFAGKNFFQIFSYPLVSGNAREVLKEKNSIVISEQMAMKLFNTTDVLGKEIVWENADMETENHALVSGVFKVMPSTSSKQVDFIVSIGLLMGPSSPFSEWSNRGPNTFILLKNNVPVDVFNAKIKGFMKLKGQNRSELFIRPYADGYLYDKYENGKQTGGRIEYVKLFSLIAIFILVIACVNFMNLATARASIRMKEVGIKKVMGASRGSLIMQFMAESLLLVYLSLFFSLLCVELLLPVFNEITGKHLLLEFGWKLALILIGITTLTGLISGSYPALYLSGFNPAAALKGKITHSAGELWTRKGLVIFQFTLSVILIVAVLVVYKQIEFVQHGYPGYKRDNVLYLEPEGKLKNNAGTFINAVKKIPGVINASSMNKRFIGDLKSTQGDFSWEGRDPKQALAFQHAGINSGLIETMGMEMIDGRTFSDNFGSDSTKVIFNEAGIKIMGLKNPIGKVFNLWGKDLQIIGIVRNVHFESMHEIVKPMFFLFDAKHTNRIMVRIKAGTEKETIAALQKVYKDFNAGSNFDYKFLDQDFQEQYVAEQRVSSLSRYFASLAIIISCLGLFGLASFTAQRKLKEIGIRKVLGASEWRIVYTLSKDFIKPVFIAILIGLPLSYVLTKQWLDTFAYRIDLQVWYFAGAGFIALFISWITVCTQAIKAGFKNPVQCLRDE</sequence>
<feature type="transmembrane region" description="Helical" evidence="6">
    <location>
        <begin position="355"/>
        <end position="376"/>
    </location>
</feature>
<dbReference type="EMBL" id="FONS01000004">
    <property type="protein sequence ID" value="SFE99726.1"/>
    <property type="molecule type" value="Genomic_DNA"/>
</dbReference>
<dbReference type="AlphaFoldDB" id="A0A1I2F515"/>
<evidence type="ECO:0000259" key="8">
    <source>
        <dbReference type="Pfam" id="PF12704"/>
    </source>
</evidence>
<evidence type="ECO:0000256" key="2">
    <source>
        <dbReference type="ARBA" id="ARBA00022475"/>
    </source>
</evidence>
<feature type="transmembrane region" description="Helical" evidence="6">
    <location>
        <begin position="388"/>
        <end position="406"/>
    </location>
</feature>
<name>A0A1I2F515_9SPHI</name>
<dbReference type="PANTHER" id="PTHR30572">
    <property type="entry name" value="MEMBRANE COMPONENT OF TRANSPORTER-RELATED"/>
    <property type="match status" value="1"/>
</dbReference>
<comment type="subcellular location">
    <subcellularLocation>
        <location evidence="1">Cell membrane</location>
        <topology evidence="1">Multi-pass membrane protein</topology>
    </subcellularLocation>
</comment>
<feature type="domain" description="ABC3 transporter permease C-terminal" evidence="7">
    <location>
        <begin position="687"/>
        <end position="799"/>
    </location>
</feature>
<dbReference type="Pfam" id="PF12704">
    <property type="entry name" value="MacB_PCD"/>
    <property type="match status" value="1"/>
</dbReference>
<keyword evidence="3 6" id="KW-0812">Transmembrane</keyword>
<protein>
    <submittedName>
        <fullName evidence="9">ABC-type transport system, involved in lipoprotein release, permease component</fullName>
    </submittedName>
</protein>
<feature type="transmembrane region" description="Helical" evidence="6">
    <location>
        <begin position="686"/>
        <end position="707"/>
    </location>
</feature>
<dbReference type="GO" id="GO:0005886">
    <property type="term" value="C:plasma membrane"/>
    <property type="evidence" value="ECO:0007669"/>
    <property type="project" value="UniProtKB-SubCell"/>
</dbReference>
<evidence type="ECO:0000256" key="3">
    <source>
        <dbReference type="ARBA" id="ARBA00022692"/>
    </source>
</evidence>
<keyword evidence="5 6" id="KW-0472">Membrane</keyword>
<feature type="domain" description="ABC3 transporter permease C-terminal" evidence="7">
    <location>
        <begin position="305"/>
        <end position="420"/>
    </location>
</feature>
<dbReference type="STRING" id="34086.SAMN04488084_102440"/>